<accession>A0A4R4VY50</accession>
<dbReference type="InterPro" id="IPR001242">
    <property type="entry name" value="Condensation_dom"/>
</dbReference>
<dbReference type="RefSeq" id="WP_132593090.1">
    <property type="nucleotide sequence ID" value="NZ_SMKO01000010.1"/>
</dbReference>
<protein>
    <recommendedName>
        <fullName evidence="1">Condensation domain-containing protein</fullName>
    </recommendedName>
</protein>
<evidence type="ECO:0000259" key="1">
    <source>
        <dbReference type="Pfam" id="PF00668"/>
    </source>
</evidence>
<dbReference type="Proteomes" id="UP000295258">
    <property type="component" value="Unassembled WGS sequence"/>
</dbReference>
<evidence type="ECO:0000313" key="3">
    <source>
        <dbReference type="Proteomes" id="UP000295258"/>
    </source>
</evidence>
<dbReference type="PANTHER" id="PTHR45527">
    <property type="entry name" value="NONRIBOSOMAL PEPTIDE SYNTHETASE"/>
    <property type="match status" value="1"/>
</dbReference>
<dbReference type="GO" id="GO:0003824">
    <property type="term" value="F:catalytic activity"/>
    <property type="evidence" value="ECO:0007669"/>
    <property type="project" value="InterPro"/>
</dbReference>
<evidence type="ECO:0000313" key="2">
    <source>
        <dbReference type="EMBL" id="TDD11058.1"/>
    </source>
</evidence>
<proteinExistence type="predicted"/>
<dbReference type="GO" id="GO:0031177">
    <property type="term" value="F:phosphopantetheine binding"/>
    <property type="evidence" value="ECO:0007669"/>
    <property type="project" value="TreeGrafter"/>
</dbReference>
<dbReference type="PANTHER" id="PTHR45527:SF1">
    <property type="entry name" value="FATTY ACID SYNTHASE"/>
    <property type="match status" value="1"/>
</dbReference>
<dbReference type="GO" id="GO:0043041">
    <property type="term" value="P:amino acid activation for nonribosomal peptide biosynthetic process"/>
    <property type="evidence" value="ECO:0007669"/>
    <property type="project" value="TreeGrafter"/>
</dbReference>
<name>A0A4R4VY50_9ACTN</name>
<keyword evidence="3" id="KW-1185">Reference proteome</keyword>
<dbReference type="Gene3D" id="3.30.559.30">
    <property type="entry name" value="Nonribosomal peptide synthetase, condensation domain"/>
    <property type="match status" value="1"/>
</dbReference>
<feature type="domain" description="Condensation" evidence="1">
    <location>
        <begin position="23"/>
        <end position="335"/>
    </location>
</feature>
<dbReference type="Pfam" id="PF00668">
    <property type="entry name" value="Condensation"/>
    <property type="match status" value="1"/>
</dbReference>
<dbReference type="GO" id="GO:0008610">
    <property type="term" value="P:lipid biosynthetic process"/>
    <property type="evidence" value="ECO:0007669"/>
    <property type="project" value="UniProtKB-ARBA"/>
</dbReference>
<dbReference type="AlphaFoldDB" id="A0A4R4VY50"/>
<comment type="caution">
    <text evidence="2">The sequence shown here is derived from an EMBL/GenBank/DDBJ whole genome shotgun (WGS) entry which is preliminary data.</text>
</comment>
<organism evidence="2 3">
    <name type="scientific">Nonomuraea deserti</name>
    <dbReference type="NCBI Taxonomy" id="1848322"/>
    <lineage>
        <taxon>Bacteria</taxon>
        <taxon>Bacillati</taxon>
        <taxon>Actinomycetota</taxon>
        <taxon>Actinomycetes</taxon>
        <taxon>Streptosporangiales</taxon>
        <taxon>Streptosporangiaceae</taxon>
        <taxon>Nonomuraea</taxon>
    </lineage>
</organism>
<gene>
    <name evidence="2" type="ORF">E1292_06760</name>
</gene>
<dbReference type="GO" id="GO:0044550">
    <property type="term" value="P:secondary metabolite biosynthetic process"/>
    <property type="evidence" value="ECO:0007669"/>
    <property type="project" value="TreeGrafter"/>
</dbReference>
<dbReference type="InterPro" id="IPR023213">
    <property type="entry name" value="CAT-like_dom_sf"/>
</dbReference>
<dbReference type="EMBL" id="SMKO01000010">
    <property type="protein sequence ID" value="TDD11058.1"/>
    <property type="molecule type" value="Genomic_DNA"/>
</dbReference>
<dbReference type="Gene3D" id="3.30.559.10">
    <property type="entry name" value="Chloramphenicol acetyltransferase-like domain"/>
    <property type="match status" value="1"/>
</dbReference>
<reference evidence="2 3" key="1">
    <citation type="submission" date="2019-03" db="EMBL/GenBank/DDBJ databases">
        <title>Draft genome sequences of novel Actinobacteria.</title>
        <authorList>
            <person name="Sahin N."/>
            <person name="Ay H."/>
            <person name="Saygin H."/>
        </authorList>
    </citation>
    <scope>NUCLEOTIDE SEQUENCE [LARGE SCALE GENOMIC DNA]</scope>
    <source>
        <strain evidence="2 3">KC310</strain>
    </source>
</reference>
<dbReference type="GO" id="GO:0005737">
    <property type="term" value="C:cytoplasm"/>
    <property type="evidence" value="ECO:0007669"/>
    <property type="project" value="TreeGrafter"/>
</dbReference>
<sequence length="452" mass="48508">MNDLTWHKVPFTGTRARTGPATWGQRQVWRDIRQMPGGTPYNVACPLAVADGIGLDDVLELTAGLVGRHESLRTVFTDEGGGLVQRVLASGEVLVGVLDDPEADHEQVDALAARLRGADFDHAADAPFRAAVAARDGVPYAVVVCVTHLAADLLSTRLLAAELERMLRCRAEGAPLPEPAPAAQPLDVAAAEQSASGRRMESAALAHVRSTLSAFPRANFPRPAGPAQTPRYRQGGLGSYRAAAALDTLAGRYRVGSSTVALAAAAALLGAVTGRDEVGLLLVTGNRIPAELRHAVGTLTQDVPALIEVTGPAFSDVIRATWKSSVRAYRHGRFDPDKAWDIIDDIGEEKGGHPELRCFFNDFRTNSTPAIVPDARVASEFRWADGTDEDGITFFLEVGDTPGHPGAVLLSLCADTAYMPPDAIERYLWRFERLLVDQLSRDVQVARLGEYV</sequence>
<dbReference type="SUPFAM" id="SSF52777">
    <property type="entry name" value="CoA-dependent acyltransferases"/>
    <property type="match status" value="2"/>
</dbReference>